<feature type="chain" id="PRO_5031119670" description="GDT1 family protein" evidence="2">
    <location>
        <begin position="31"/>
        <end position="257"/>
    </location>
</feature>
<evidence type="ECO:0000256" key="1">
    <source>
        <dbReference type="SAM" id="Phobius"/>
    </source>
</evidence>
<sequence>MVSANGATIACGVVAALSVLAALPMLMGNADVIPESLKEGTIVDKKGTLKAMDPDLLAHFARSVGHEVFIFVTCVAASVANNRCALLAKFLTCGMLLSAGWHHAWGNENEVIGQVVLATVLGYFGFIRSGLTLPSTTWGKHAIACTLEACLMGAVALGLLSGSAEALPPALKSLNLGAVQSMGKDLGLAALCVLAGALDNNAPMLCKFLPVGIMVSAWSHAMMDDMQGAKLNSCFALGFAILGFGFAAPETGGKKAQ</sequence>
<name>A0A7S2F8W1_9STRA</name>
<feature type="signal peptide" evidence="2">
    <location>
        <begin position="1"/>
        <end position="30"/>
    </location>
</feature>
<proteinExistence type="predicted"/>
<evidence type="ECO:0008006" key="4">
    <source>
        <dbReference type="Google" id="ProtNLM"/>
    </source>
</evidence>
<dbReference type="AlphaFoldDB" id="A0A7S2F8W1"/>
<keyword evidence="2" id="KW-0732">Signal</keyword>
<gene>
    <name evidence="3" type="ORF">FPAR1323_LOCUS35</name>
</gene>
<dbReference type="EMBL" id="HBGT01000059">
    <property type="protein sequence ID" value="CAD9378792.1"/>
    <property type="molecule type" value="Transcribed_RNA"/>
</dbReference>
<keyword evidence="1" id="KW-0812">Transmembrane</keyword>
<keyword evidence="1" id="KW-0472">Membrane</keyword>
<feature type="transmembrane region" description="Helical" evidence="1">
    <location>
        <begin position="229"/>
        <end position="248"/>
    </location>
</feature>
<accession>A0A7S2F8W1</accession>
<reference evidence="3" key="1">
    <citation type="submission" date="2021-01" db="EMBL/GenBank/DDBJ databases">
        <authorList>
            <person name="Corre E."/>
            <person name="Pelletier E."/>
            <person name="Niang G."/>
            <person name="Scheremetjew M."/>
            <person name="Finn R."/>
            <person name="Kale V."/>
            <person name="Holt S."/>
            <person name="Cochrane G."/>
            <person name="Meng A."/>
            <person name="Brown T."/>
            <person name="Cohen L."/>
        </authorList>
    </citation>
    <scope>NUCLEOTIDE SEQUENCE</scope>
    <source>
        <strain evidence="3">RCC1693</strain>
    </source>
</reference>
<keyword evidence="1" id="KW-1133">Transmembrane helix</keyword>
<evidence type="ECO:0000256" key="2">
    <source>
        <dbReference type="SAM" id="SignalP"/>
    </source>
</evidence>
<feature type="transmembrane region" description="Helical" evidence="1">
    <location>
        <begin position="86"/>
        <end position="105"/>
    </location>
</feature>
<evidence type="ECO:0000313" key="3">
    <source>
        <dbReference type="EMBL" id="CAD9378792.1"/>
    </source>
</evidence>
<protein>
    <recommendedName>
        <fullName evidence="4">GDT1 family protein</fullName>
    </recommendedName>
</protein>
<feature type="transmembrane region" description="Helical" evidence="1">
    <location>
        <begin position="111"/>
        <end position="131"/>
    </location>
</feature>
<organism evidence="3">
    <name type="scientific">Florenciella parvula</name>
    <dbReference type="NCBI Taxonomy" id="236787"/>
    <lineage>
        <taxon>Eukaryota</taxon>
        <taxon>Sar</taxon>
        <taxon>Stramenopiles</taxon>
        <taxon>Ochrophyta</taxon>
        <taxon>Dictyochophyceae</taxon>
        <taxon>Florenciellales</taxon>
        <taxon>Florenciella</taxon>
    </lineage>
</organism>
<feature type="transmembrane region" description="Helical" evidence="1">
    <location>
        <begin position="60"/>
        <end position="79"/>
    </location>
</feature>